<name>A0ABM1EPS0_PRICU</name>
<protein>
    <submittedName>
        <fullName evidence="4">Cytochrome c oxidase subunit 5B, mitochondrial-like</fullName>
    </submittedName>
</protein>
<dbReference type="InterPro" id="IPR002124">
    <property type="entry name" value="Cyt_c_oxidase_su5b"/>
</dbReference>
<dbReference type="Proteomes" id="UP000695022">
    <property type="component" value="Unplaced"/>
</dbReference>
<sequence>MAATLISRNSMSLVRRSVIISAIRTKGTMPSGADHATGLEKKELLAKAAGNENPFDMRVIKRNAGTKDTPNQIPSIFDKRLVGCICEEEATCVTWMWLYKGEPRRCECGHWFKLVEAKGL</sequence>
<accession>A0ABM1EPS0</accession>
<dbReference type="Gene3D" id="2.60.11.10">
    <property type="entry name" value="Cytochrome c oxidase, subunit Vb"/>
    <property type="match status" value="1"/>
</dbReference>
<dbReference type="PROSITE" id="PS51359">
    <property type="entry name" value="COX5B_2"/>
    <property type="match status" value="1"/>
</dbReference>
<dbReference type="GeneID" id="106814391"/>
<proteinExistence type="predicted"/>
<dbReference type="InterPro" id="IPR036972">
    <property type="entry name" value="Cyt_c_oxidase_su5b_sf"/>
</dbReference>
<organism evidence="3 4">
    <name type="scientific">Priapulus caudatus</name>
    <name type="common">Priapulid worm</name>
    <dbReference type="NCBI Taxonomy" id="37621"/>
    <lineage>
        <taxon>Eukaryota</taxon>
        <taxon>Metazoa</taxon>
        <taxon>Ecdysozoa</taxon>
        <taxon>Scalidophora</taxon>
        <taxon>Priapulida</taxon>
        <taxon>Priapulimorpha</taxon>
        <taxon>Priapulimorphida</taxon>
        <taxon>Priapulidae</taxon>
        <taxon>Priapulus</taxon>
    </lineage>
</organism>
<keyword evidence="1" id="KW-0479">Metal-binding</keyword>
<evidence type="ECO:0000256" key="2">
    <source>
        <dbReference type="ARBA" id="ARBA00022833"/>
    </source>
</evidence>
<evidence type="ECO:0000313" key="3">
    <source>
        <dbReference type="Proteomes" id="UP000695022"/>
    </source>
</evidence>
<keyword evidence="3" id="KW-1185">Reference proteome</keyword>
<reference evidence="4" key="1">
    <citation type="submission" date="2025-08" db="UniProtKB">
        <authorList>
            <consortium name="RefSeq"/>
        </authorList>
    </citation>
    <scope>IDENTIFICATION</scope>
</reference>
<dbReference type="PANTHER" id="PTHR10122:SF0">
    <property type="entry name" value="CYTOCHROME C OXIDASE SUBUNIT 5B, ISOFORM A-RELATED"/>
    <property type="match status" value="1"/>
</dbReference>
<dbReference type="Pfam" id="PF01215">
    <property type="entry name" value="COX5B"/>
    <property type="match status" value="1"/>
</dbReference>
<dbReference type="SUPFAM" id="SSF57802">
    <property type="entry name" value="Rubredoxin-like"/>
    <property type="match status" value="1"/>
</dbReference>
<dbReference type="RefSeq" id="XP_014674191.1">
    <property type="nucleotide sequence ID" value="XM_014818705.1"/>
</dbReference>
<evidence type="ECO:0000313" key="4">
    <source>
        <dbReference type="RefSeq" id="XP_014674191.1"/>
    </source>
</evidence>
<gene>
    <name evidence="4" type="primary">LOC106814391</name>
</gene>
<evidence type="ECO:0000256" key="1">
    <source>
        <dbReference type="ARBA" id="ARBA00022723"/>
    </source>
</evidence>
<keyword evidence="2" id="KW-0862">Zinc</keyword>
<dbReference type="PANTHER" id="PTHR10122">
    <property type="entry name" value="CYTOCHROME C OXIDASE SUBUNIT 5B, MITOCHONDRIAL"/>
    <property type="match status" value="1"/>
</dbReference>
<dbReference type="CDD" id="cd00924">
    <property type="entry name" value="Cyt_c_Oxidase_Vb"/>
    <property type="match status" value="1"/>
</dbReference>